<dbReference type="Proteomes" id="UP001370299">
    <property type="component" value="Unassembled WGS sequence"/>
</dbReference>
<accession>A0ABU8YDA4</accession>
<feature type="transmembrane region" description="Helical" evidence="2">
    <location>
        <begin position="223"/>
        <end position="251"/>
    </location>
</feature>
<name>A0ABU8YDA4_9MICO</name>
<feature type="transmembrane region" description="Helical" evidence="2">
    <location>
        <begin position="129"/>
        <end position="159"/>
    </location>
</feature>
<sequence length="375" mass="39615">MIPLRPLGLGDVLSGAFTVFRRNARVLLLWSVLLSGVLGLLSTLVSTFGQQALQSRMMTAFDGNGGGDTIVAGSVTLWILLTIGLPFLAYLGRGFLVAPVAADTGQRVLGRRATFRGLWALLAGRRWPVVGWMFVQIGAGLVVGIVVVVVFVAFFAALGAGDASAGWFVLAVFLMVLGLGVVLTWLGIRFAFTVPTIALEGRPVFAAAAQSWRLTRGAFWRTFGILLLVQVMFGVAASIASAPLTIGAVLVGGVFDPLGQTDASSGIGGGALVLIVIGSLLAIAVQCITDVLSAAVVTFLTIDRRIRTEALDQRIASHLDTGQPADPFAPSAPVARPPWPQQQWAGQQQPWPGQQQPWPHHPPQQGQYRPPDGTA</sequence>
<evidence type="ECO:0000256" key="1">
    <source>
        <dbReference type="SAM" id="MobiDB-lite"/>
    </source>
</evidence>
<dbReference type="RefSeq" id="WP_340196405.1">
    <property type="nucleotide sequence ID" value="NZ_JBBKAP010000031.1"/>
</dbReference>
<protein>
    <submittedName>
        <fullName evidence="4">Glycerophosphoryl diester phosphodiesterase membrane domain-containing protein</fullName>
    </submittedName>
</protein>
<feature type="domain" description="Glycerophosphoryl diester phosphodiesterase membrane" evidence="3">
    <location>
        <begin position="177"/>
        <end position="293"/>
    </location>
</feature>
<dbReference type="InterPro" id="IPR018476">
    <property type="entry name" value="GlyceroP-diester-Pdiesterase_M"/>
</dbReference>
<organism evidence="4 5">
    <name type="scientific">Curtobacterium citreum</name>
    <dbReference type="NCBI Taxonomy" id="2036"/>
    <lineage>
        <taxon>Bacteria</taxon>
        <taxon>Bacillati</taxon>
        <taxon>Actinomycetota</taxon>
        <taxon>Actinomycetes</taxon>
        <taxon>Micrococcales</taxon>
        <taxon>Microbacteriaceae</taxon>
        <taxon>Curtobacterium</taxon>
    </lineage>
</organism>
<gene>
    <name evidence="4" type="ORF">WMN62_13525</name>
</gene>
<reference evidence="4 5" key="1">
    <citation type="submission" date="2024-03" db="EMBL/GenBank/DDBJ databases">
        <title>Whole genomes of four grape xylem sap localized bacterial endophytes.</title>
        <authorList>
            <person name="Kumar G."/>
            <person name="Savka M.A."/>
        </authorList>
    </citation>
    <scope>NUCLEOTIDE SEQUENCE [LARGE SCALE GENOMIC DNA]</scope>
    <source>
        <strain evidence="4 5">RIT_GXS8</strain>
    </source>
</reference>
<feature type="compositionally biased region" description="Low complexity" evidence="1">
    <location>
        <begin position="341"/>
        <end position="367"/>
    </location>
</feature>
<evidence type="ECO:0000313" key="5">
    <source>
        <dbReference type="Proteomes" id="UP001370299"/>
    </source>
</evidence>
<feature type="region of interest" description="Disordered" evidence="1">
    <location>
        <begin position="320"/>
        <end position="375"/>
    </location>
</feature>
<evidence type="ECO:0000256" key="2">
    <source>
        <dbReference type="SAM" id="Phobius"/>
    </source>
</evidence>
<keyword evidence="2" id="KW-1133">Transmembrane helix</keyword>
<comment type="caution">
    <text evidence="4">The sequence shown here is derived from an EMBL/GenBank/DDBJ whole genome shotgun (WGS) entry which is preliminary data.</text>
</comment>
<proteinExistence type="predicted"/>
<dbReference type="EMBL" id="JBBLYY010000066">
    <property type="protein sequence ID" value="MEK0172493.1"/>
    <property type="molecule type" value="Genomic_DNA"/>
</dbReference>
<dbReference type="Pfam" id="PF10110">
    <property type="entry name" value="GPDPase_memb"/>
    <property type="match status" value="1"/>
</dbReference>
<keyword evidence="2" id="KW-0472">Membrane</keyword>
<keyword evidence="2" id="KW-0812">Transmembrane</keyword>
<evidence type="ECO:0000259" key="3">
    <source>
        <dbReference type="Pfam" id="PF10110"/>
    </source>
</evidence>
<feature type="transmembrane region" description="Helical" evidence="2">
    <location>
        <begin position="69"/>
        <end position="91"/>
    </location>
</feature>
<feature type="transmembrane region" description="Helical" evidence="2">
    <location>
        <begin position="165"/>
        <end position="188"/>
    </location>
</feature>
<keyword evidence="5" id="KW-1185">Reference proteome</keyword>
<feature type="transmembrane region" description="Helical" evidence="2">
    <location>
        <begin position="27"/>
        <end position="49"/>
    </location>
</feature>
<feature type="transmembrane region" description="Helical" evidence="2">
    <location>
        <begin position="271"/>
        <end position="300"/>
    </location>
</feature>
<evidence type="ECO:0000313" key="4">
    <source>
        <dbReference type="EMBL" id="MEK0172493.1"/>
    </source>
</evidence>